<dbReference type="SUPFAM" id="SSF101898">
    <property type="entry name" value="NHL repeat"/>
    <property type="match status" value="1"/>
</dbReference>
<name>A0AAU9QQR8_9VIBR</name>
<feature type="region of interest" description="Disordered" evidence="1">
    <location>
        <begin position="684"/>
        <end position="704"/>
    </location>
</feature>
<feature type="signal peptide" evidence="2">
    <location>
        <begin position="1"/>
        <end position="19"/>
    </location>
</feature>
<evidence type="ECO:0000259" key="4">
    <source>
        <dbReference type="Pfam" id="PF20009"/>
    </source>
</evidence>
<feature type="chain" id="PRO_5043986943" evidence="2">
    <location>
        <begin position="20"/>
        <end position="704"/>
    </location>
</feature>
<organism evidence="6 7">
    <name type="scientific">Vibrio jasicida</name>
    <dbReference type="NCBI Taxonomy" id="766224"/>
    <lineage>
        <taxon>Bacteria</taxon>
        <taxon>Pseudomonadati</taxon>
        <taxon>Pseudomonadota</taxon>
        <taxon>Gammaproteobacteria</taxon>
        <taxon>Vibrionales</taxon>
        <taxon>Vibrionaceae</taxon>
        <taxon>Vibrio</taxon>
    </lineage>
</organism>
<dbReference type="InterPro" id="IPR054215">
    <property type="entry name" value="DUF6923"/>
</dbReference>
<dbReference type="AlphaFoldDB" id="A0AAU9QQR8"/>
<dbReference type="Proteomes" id="UP001295462">
    <property type="component" value="Unassembled WGS sequence"/>
</dbReference>
<keyword evidence="2" id="KW-0732">Signal</keyword>
<dbReference type="NCBIfam" id="TIGR04456">
    <property type="entry name" value="LruC_dom"/>
    <property type="match status" value="1"/>
</dbReference>
<evidence type="ECO:0000313" key="7">
    <source>
        <dbReference type="Proteomes" id="UP001295462"/>
    </source>
</evidence>
<evidence type="ECO:0000313" key="6">
    <source>
        <dbReference type="EMBL" id="CAH1598210.1"/>
    </source>
</evidence>
<dbReference type="EMBL" id="CAKMUD010000089">
    <property type="protein sequence ID" value="CAH1598210.1"/>
    <property type="molecule type" value="Genomic_DNA"/>
</dbReference>
<evidence type="ECO:0000259" key="5">
    <source>
        <dbReference type="Pfam" id="PF21959"/>
    </source>
</evidence>
<feature type="domain" description="GEVED" evidence="4">
    <location>
        <begin position="347"/>
        <end position="422"/>
    </location>
</feature>
<sequence>MKRTSLLLGSLIASAYAQAAPFDTCPSKAYLFQSTPVQIYGVNLVTGSTTLLEDDTGLASGINGVGFNFTDRYIYGYDTTNKKIVRLGQDFQAETLDVSGLPTDHTFYVGDVYNHVYYLYRKGKGLFSIDLSPLDSDPNATLSIVKISSTATVNLTDFAFHPGDGSLYGIDNNSGVLYQFNPSNGNTTAIGDTGELGTFGAGYFDVNGNYYVSRNQDGKIYRVDLSEGNAANIAAGIVPAVEFVSNSPSSSQNDGARCANAPVIDEDDPIDFGDAPDTYSTTLASNGPRHEVDDVTWLGSVGPDGDSDGQADDNAVGAADEDGVGFVAALDPGLSSVVEVTASTTGYLSAWFDWNRDGDFDDDGEQVFTNELLAAGSNSLPFVVSTAATAGSSWSRFRFSQQTDLNYDGGSTSGEVEDHPITITANGYAVEHFPAVDDYASVAYEDNWPYTADYDMNDVVVDLQITETTLAGHVENIKISGKLVAYGATYKNGFAIRLPGVSRSSIETALTTLTFDGVEQASNGLESISDEAIFIVGEDMSVHAASSGGCTFFRTESDCDTNTALLDFTLNIYFTEGSDRSAITDMPYDPFIFATPNTYHGDGITFQPGRKWEVHLPGQAPTEQFDTSLYGRGVDASLNGSNNYFKTATYLPWALLIVEDWEWPLERIDMVEAYPAFQTWAESGGTESETWHQSPTADKCYNRP</sequence>
<protein>
    <submittedName>
        <fullName evidence="6">LruC domain-containing protein</fullName>
    </submittedName>
</protein>
<comment type="caution">
    <text evidence="6">The sequence shown here is derived from an EMBL/GenBank/DDBJ whole genome shotgun (WGS) entry which is preliminary data.</text>
</comment>
<proteinExistence type="predicted"/>
<dbReference type="RefSeq" id="WP_409589507.1">
    <property type="nucleotide sequence ID" value="NZ_CAKMTZ010000087.1"/>
</dbReference>
<feature type="domain" description="DUF6923" evidence="5">
    <location>
        <begin position="34"/>
        <end position="259"/>
    </location>
</feature>
<dbReference type="InterPro" id="IPR045474">
    <property type="entry name" value="GEVED"/>
</dbReference>
<feature type="compositionally biased region" description="Polar residues" evidence="1">
    <location>
        <begin position="685"/>
        <end position="696"/>
    </location>
</feature>
<dbReference type="Pfam" id="PF21959">
    <property type="entry name" value="DUF6923"/>
    <property type="match status" value="1"/>
</dbReference>
<evidence type="ECO:0000256" key="1">
    <source>
        <dbReference type="SAM" id="MobiDB-lite"/>
    </source>
</evidence>
<accession>A0AAU9QQR8</accession>
<dbReference type="InterPro" id="IPR032295">
    <property type="entry name" value="DUF4842"/>
</dbReference>
<evidence type="ECO:0000256" key="2">
    <source>
        <dbReference type="SAM" id="SignalP"/>
    </source>
</evidence>
<reference evidence="6" key="1">
    <citation type="submission" date="2022-01" db="EMBL/GenBank/DDBJ databases">
        <authorList>
            <person name="Lagorce A."/>
        </authorList>
    </citation>
    <scope>NUCLEOTIDE SEQUENCE</scope>
    <source>
        <strain evidence="6">Th15_F1_A12</strain>
    </source>
</reference>
<feature type="domain" description="DUF4842" evidence="3">
    <location>
        <begin position="473"/>
        <end position="692"/>
    </location>
</feature>
<gene>
    <name evidence="6" type="ORF">THF1A12_350028</name>
</gene>
<evidence type="ECO:0000259" key="3">
    <source>
        <dbReference type="Pfam" id="PF16130"/>
    </source>
</evidence>
<dbReference type="InterPro" id="IPR031025">
    <property type="entry name" value="LruC_dom"/>
</dbReference>
<dbReference type="Pfam" id="PF16130">
    <property type="entry name" value="DUF4842"/>
    <property type="match status" value="1"/>
</dbReference>
<dbReference type="Pfam" id="PF20009">
    <property type="entry name" value="GEVED"/>
    <property type="match status" value="1"/>
</dbReference>